<dbReference type="Proteomes" id="UP000199546">
    <property type="component" value="Unassembled WGS sequence"/>
</dbReference>
<evidence type="ECO:0000259" key="1">
    <source>
        <dbReference type="Pfam" id="PF02397"/>
    </source>
</evidence>
<gene>
    <name evidence="2" type="ORF">SAMN05660657_00212</name>
</gene>
<keyword evidence="2" id="KW-0808">Transferase</keyword>
<sequence>MGEAHGLRGDTSIEDRTRFDNYYIENWSPWLDVKIVLKTVGQVLRRQGG</sequence>
<organism evidence="2 3">
    <name type="scientific">Geodermatophilus amargosae</name>
    <dbReference type="NCBI Taxonomy" id="1296565"/>
    <lineage>
        <taxon>Bacteria</taxon>
        <taxon>Bacillati</taxon>
        <taxon>Actinomycetota</taxon>
        <taxon>Actinomycetes</taxon>
        <taxon>Geodermatophilales</taxon>
        <taxon>Geodermatophilaceae</taxon>
        <taxon>Geodermatophilus</taxon>
    </lineage>
</organism>
<reference evidence="3" key="1">
    <citation type="submission" date="2016-10" db="EMBL/GenBank/DDBJ databases">
        <authorList>
            <person name="Varghese N."/>
            <person name="Submissions S."/>
        </authorList>
    </citation>
    <scope>NUCLEOTIDE SEQUENCE [LARGE SCALE GENOMIC DNA]</scope>
    <source>
        <strain evidence="3">DSM 46136</strain>
    </source>
</reference>
<dbReference type="InterPro" id="IPR003362">
    <property type="entry name" value="Bact_transf"/>
</dbReference>
<evidence type="ECO:0000313" key="3">
    <source>
        <dbReference type="Proteomes" id="UP000199546"/>
    </source>
</evidence>
<dbReference type="Pfam" id="PF02397">
    <property type="entry name" value="Bac_transf"/>
    <property type="match status" value="1"/>
</dbReference>
<proteinExistence type="predicted"/>
<name>A0A1I6X7E0_9ACTN</name>
<dbReference type="GO" id="GO:0016740">
    <property type="term" value="F:transferase activity"/>
    <property type="evidence" value="ECO:0007669"/>
    <property type="project" value="UniProtKB-KW"/>
</dbReference>
<protein>
    <submittedName>
        <fullName evidence="2">Sugar transferase</fullName>
    </submittedName>
</protein>
<dbReference type="AlphaFoldDB" id="A0A1I6X7E0"/>
<feature type="domain" description="Bacterial sugar transferase" evidence="1">
    <location>
        <begin position="5"/>
        <end position="44"/>
    </location>
</feature>
<keyword evidence="3" id="KW-1185">Reference proteome</keyword>
<dbReference type="EMBL" id="FPBA01000001">
    <property type="protein sequence ID" value="SFT34056.1"/>
    <property type="molecule type" value="Genomic_DNA"/>
</dbReference>
<evidence type="ECO:0000313" key="2">
    <source>
        <dbReference type="EMBL" id="SFT34056.1"/>
    </source>
</evidence>
<dbReference type="STRING" id="1296565.SAMN05660657_00212"/>
<accession>A0A1I6X7E0</accession>